<dbReference type="GO" id="GO:0000373">
    <property type="term" value="P:Group II intron splicing"/>
    <property type="evidence" value="ECO:0007669"/>
    <property type="project" value="TreeGrafter"/>
</dbReference>
<dbReference type="PANTHER" id="PTHR47539:SF1">
    <property type="entry name" value="PENTATRICOPEPTIDE REPEAT-CONTAINING PROTEIN OTP51, CHLOROPLASTIC"/>
    <property type="match status" value="1"/>
</dbReference>
<dbReference type="InterPro" id="IPR004860">
    <property type="entry name" value="LAGLIDADG_dom"/>
</dbReference>
<keyword evidence="3" id="KW-1185">Reference proteome</keyword>
<comment type="caution">
    <text evidence="2">The sequence shown here is derived from an EMBL/GenBank/DDBJ whole genome shotgun (WGS) entry which is preliminary data.</text>
</comment>
<dbReference type="GO" id="GO:0045292">
    <property type="term" value="P:mRNA cis splicing, via spliceosome"/>
    <property type="evidence" value="ECO:0007669"/>
    <property type="project" value="TreeGrafter"/>
</dbReference>
<dbReference type="InterPro" id="IPR027434">
    <property type="entry name" value="Homing_endonucl"/>
</dbReference>
<dbReference type="GO" id="GO:0004519">
    <property type="term" value="F:endonuclease activity"/>
    <property type="evidence" value="ECO:0007669"/>
    <property type="project" value="InterPro"/>
</dbReference>
<accession>A0AAN7LXD7</accession>
<evidence type="ECO:0000313" key="3">
    <source>
        <dbReference type="Proteomes" id="UP001346149"/>
    </source>
</evidence>
<sequence>MLVGMVLGGLRIELDEQRKNHRIQVEFEENLSTHVVLEKHVLVNGSTSSCILPQGETLDRISTISHPNFVFFADQFWPEGKPGIPKLIHRWVWALCPCLLVHVWRSQGKLSGAR</sequence>
<dbReference type="Gene3D" id="3.10.28.10">
    <property type="entry name" value="Homing endonucleases"/>
    <property type="match status" value="1"/>
</dbReference>
<gene>
    <name evidence="2" type="ORF">SAY86_019384</name>
</gene>
<evidence type="ECO:0000259" key="1">
    <source>
        <dbReference type="Pfam" id="PF03161"/>
    </source>
</evidence>
<name>A0AAN7LXD7_TRANT</name>
<proteinExistence type="predicted"/>
<dbReference type="InterPro" id="IPR052500">
    <property type="entry name" value="Chloro/Mito_RNA_Process"/>
</dbReference>
<reference evidence="2 3" key="1">
    <citation type="journal article" date="2023" name="Hortic Res">
        <title>Pangenome of water caltrop reveals structural variations and asymmetric subgenome divergence after allopolyploidization.</title>
        <authorList>
            <person name="Zhang X."/>
            <person name="Chen Y."/>
            <person name="Wang L."/>
            <person name="Yuan Y."/>
            <person name="Fang M."/>
            <person name="Shi L."/>
            <person name="Lu R."/>
            <person name="Comes H.P."/>
            <person name="Ma Y."/>
            <person name="Chen Y."/>
            <person name="Huang G."/>
            <person name="Zhou Y."/>
            <person name="Zheng Z."/>
            <person name="Qiu Y."/>
        </authorList>
    </citation>
    <scope>NUCLEOTIDE SEQUENCE [LARGE SCALE GENOMIC DNA]</scope>
    <source>
        <strain evidence="2">F231</strain>
    </source>
</reference>
<feature type="domain" description="Homing endonuclease LAGLIDADG" evidence="1">
    <location>
        <begin position="1"/>
        <end position="92"/>
    </location>
</feature>
<evidence type="ECO:0000313" key="2">
    <source>
        <dbReference type="EMBL" id="KAK4788065.1"/>
    </source>
</evidence>
<dbReference type="PANTHER" id="PTHR47539">
    <property type="entry name" value="PENTATRICOPEPTIDE REPEAT-CONTAINING PROTEIN OTP51, CHLOROPLASTIC"/>
    <property type="match status" value="1"/>
</dbReference>
<dbReference type="GO" id="GO:0048564">
    <property type="term" value="P:photosystem I assembly"/>
    <property type="evidence" value="ECO:0007669"/>
    <property type="project" value="TreeGrafter"/>
</dbReference>
<dbReference type="Proteomes" id="UP001346149">
    <property type="component" value="Unassembled WGS sequence"/>
</dbReference>
<organism evidence="2 3">
    <name type="scientific">Trapa natans</name>
    <name type="common">Water chestnut</name>
    <dbReference type="NCBI Taxonomy" id="22666"/>
    <lineage>
        <taxon>Eukaryota</taxon>
        <taxon>Viridiplantae</taxon>
        <taxon>Streptophyta</taxon>
        <taxon>Embryophyta</taxon>
        <taxon>Tracheophyta</taxon>
        <taxon>Spermatophyta</taxon>
        <taxon>Magnoliopsida</taxon>
        <taxon>eudicotyledons</taxon>
        <taxon>Gunneridae</taxon>
        <taxon>Pentapetalae</taxon>
        <taxon>rosids</taxon>
        <taxon>malvids</taxon>
        <taxon>Myrtales</taxon>
        <taxon>Lythraceae</taxon>
        <taxon>Trapa</taxon>
    </lineage>
</organism>
<dbReference type="AlphaFoldDB" id="A0AAN7LXD7"/>
<dbReference type="SUPFAM" id="SSF55608">
    <property type="entry name" value="Homing endonucleases"/>
    <property type="match status" value="1"/>
</dbReference>
<dbReference type="Pfam" id="PF03161">
    <property type="entry name" value="LAGLIDADG_2"/>
    <property type="match status" value="1"/>
</dbReference>
<dbReference type="EMBL" id="JAXQNO010000011">
    <property type="protein sequence ID" value="KAK4788065.1"/>
    <property type="molecule type" value="Genomic_DNA"/>
</dbReference>
<protein>
    <recommendedName>
        <fullName evidence="1">Homing endonuclease LAGLIDADG domain-containing protein</fullName>
    </recommendedName>
</protein>